<gene>
    <name evidence="13" type="ORF">KASA_0G00594G</name>
</gene>
<dbReference type="InterPro" id="IPR013154">
    <property type="entry name" value="ADH-like_N"/>
</dbReference>
<dbReference type="SMART" id="SM00829">
    <property type="entry name" value="PKS_ER"/>
    <property type="match status" value="1"/>
</dbReference>
<comment type="similarity">
    <text evidence="2 11">Belongs to the zinc-containing alcohol dehydrogenase family.</text>
</comment>
<keyword evidence="5 11" id="KW-0479">Metal-binding</keyword>
<dbReference type="Pfam" id="PF08240">
    <property type="entry name" value="ADH_N"/>
    <property type="match status" value="1"/>
</dbReference>
<dbReference type="InterPro" id="IPR047109">
    <property type="entry name" value="CAD-like"/>
</dbReference>
<dbReference type="GO" id="GO:0006066">
    <property type="term" value="P:alcohol metabolic process"/>
    <property type="evidence" value="ECO:0007669"/>
    <property type="project" value="UniProtKB-ARBA"/>
</dbReference>
<keyword evidence="6 11" id="KW-0862">Zinc</keyword>
<evidence type="ECO:0000259" key="12">
    <source>
        <dbReference type="SMART" id="SM00829"/>
    </source>
</evidence>
<dbReference type="InterPro" id="IPR002328">
    <property type="entry name" value="ADH_Zn_CS"/>
</dbReference>
<dbReference type="AlphaFoldDB" id="A0A1X7RAI1"/>
<dbReference type="EMBL" id="FXLY01000012">
    <property type="protein sequence ID" value="SMN22470.1"/>
    <property type="molecule type" value="Genomic_DNA"/>
</dbReference>
<dbReference type="FunFam" id="3.40.50.720:FF:000158">
    <property type="entry name" value="Zinc-binding alcohol dehydrogenase"/>
    <property type="match status" value="1"/>
</dbReference>
<dbReference type="SUPFAM" id="SSF50129">
    <property type="entry name" value="GroES-like"/>
    <property type="match status" value="1"/>
</dbReference>
<evidence type="ECO:0000256" key="1">
    <source>
        <dbReference type="ARBA" id="ARBA00001947"/>
    </source>
</evidence>
<dbReference type="PANTHER" id="PTHR42683">
    <property type="entry name" value="ALDEHYDE REDUCTASE"/>
    <property type="match status" value="1"/>
</dbReference>
<keyword evidence="14" id="KW-1185">Reference proteome</keyword>
<keyword evidence="8" id="KW-0560">Oxidoreductase</keyword>
<dbReference type="CDD" id="cd05283">
    <property type="entry name" value="CAD1"/>
    <property type="match status" value="1"/>
</dbReference>
<organism evidence="13 14">
    <name type="scientific">Maudiozyma saulgeensis</name>
    <dbReference type="NCBI Taxonomy" id="1789683"/>
    <lineage>
        <taxon>Eukaryota</taxon>
        <taxon>Fungi</taxon>
        <taxon>Dikarya</taxon>
        <taxon>Ascomycota</taxon>
        <taxon>Saccharomycotina</taxon>
        <taxon>Saccharomycetes</taxon>
        <taxon>Saccharomycetales</taxon>
        <taxon>Saccharomycetaceae</taxon>
        <taxon>Maudiozyma</taxon>
    </lineage>
</organism>
<evidence type="ECO:0000256" key="2">
    <source>
        <dbReference type="ARBA" id="ARBA00008072"/>
    </source>
</evidence>
<evidence type="ECO:0000256" key="11">
    <source>
        <dbReference type="RuleBase" id="RU361277"/>
    </source>
</evidence>
<evidence type="ECO:0000313" key="13">
    <source>
        <dbReference type="EMBL" id="SMN22470.1"/>
    </source>
</evidence>
<protein>
    <recommendedName>
        <fullName evidence="9">alcohol dehydrogenase (NADP(+))</fullName>
        <ecNumber evidence="9">1.1.1.2</ecNumber>
    </recommendedName>
</protein>
<name>A0A1X7RAI1_9SACH</name>
<evidence type="ECO:0000256" key="10">
    <source>
        <dbReference type="ARBA" id="ARBA00050997"/>
    </source>
</evidence>
<dbReference type="Gene3D" id="3.90.180.10">
    <property type="entry name" value="Medium-chain alcohol dehydrogenases, catalytic domain"/>
    <property type="match status" value="1"/>
</dbReference>
<sequence>MPYPEEFTGIGVLSTDSWRTPQRVTYPAKSFDPKDIDIQIDACGVCGSDLHTVQGHWRPIRDKMVVGHEIVGTVVAIGSQCNSGFKIGDRVGVGAQVLSCLECERCEEGNEPYCAKFVSCYNRPYDDGYISQGGYASHVRVHEHFVIPIPESIPSELAAPLLCGGITVYSPLRRNGCGSGKRVGIVGIGGLGHMAVLFAKAMGAEVYAFSRRVNKREDALKLGADHYVATSETPGWESELKSKLDLVLVCASSLSDIELDKYVTSMKVGGKIISVCVPEKHEKLSLSAFGLAGVHISNSALGSPAEIRELLDLVVEKGIKIWVETLPVGESGVSEALQRLDKGDVRYRFTLVDFDKEFPRA</sequence>
<proteinExistence type="inferred from homology"/>
<keyword evidence="7" id="KW-0521">NADP</keyword>
<dbReference type="PROSITE" id="PS00065">
    <property type="entry name" value="D_2_HYDROXYACID_DH_1"/>
    <property type="match status" value="1"/>
</dbReference>
<keyword evidence="4" id="KW-0597">Phosphoprotein</keyword>
<evidence type="ECO:0000256" key="7">
    <source>
        <dbReference type="ARBA" id="ARBA00022857"/>
    </source>
</evidence>
<evidence type="ECO:0000256" key="9">
    <source>
        <dbReference type="ARBA" id="ARBA00024074"/>
    </source>
</evidence>
<dbReference type="STRING" id="1789683.A0A1X7RAI1"/>
<evidence type="ECO:0000313" key="14">
    <source>
        <dbReference type="Proteomes" id="UP000196158"/>
    </source>
</evidence>
<evidence type="ECO:0000256" key="5">
    <source>
        <dbReference type="ARBA" id="ARBA00022723"/>
    </source>
</evidence>
<accession>A0A1X7RAI1</accession>
<evidence type="ECO:0000256" key="3">
    <source>
        <dbReference type="ARBA" id="ARBA00011738"/>
    </source>
</evidence>
<dbReference type="InterPro" id="IPR011032">
    <property type="entry name" value="GroES-like_sf"/>
</dbReference>
<comment type="subunit">
    <text evidence="3">Homodimer.</text>
</comment>
<dbReference type="InterPro" id="IPR013149">
    <property type="entry name" value="ADH-like_C"/>
</dbReference>
<dbReference type="InterPro" id="IPR020843">
    <property type="entry name" value="ER"/>
</dbReference>
<reference evidence="13 14" key="1">
    <citation type="submission" date="2017-04" db="EMBL/GenBank/DDBJ databases">
        <authorList>
            <person name="Afonso C.L."/>
            <person name="Miller P.J."/>
            <person name="Scott M.A."/>
            <person name="Spackman E."/>
            <person name="Goraichik I."/>
            <person name="Dimitrov K.M."/>
            <person name="Suarez D.L."/>
            <person name="Swayne D.E."/>
        </authorList>
    </citation>
    <scope>NUCLEOTIDE SEQUENCE [LARGE SCALE GENOMIC DNA]</scope>
</reference>
<dbReference type="PROSITE" id="PS00059">
    <property type="entry name" value="ADH_ZINC"/>
    <property type="match status" value="1"/>
</dbReference>
<dbReference type="Pfam" id="PF00107">
    <property type="entry name" value="ADH_zinc_N"/>
    <property type="match status" value="1"/>
</dbReference>
<dbReference type="Gene3D" id="3.40.50.720">
    <property type="entry name" value="NAD(P)-binding Rossmann-like Domain"/>
    <property type="match status" value="1"/>
</dbReference>
<dbReference type="OrthoDB" id="1879366at2759"/>
<feature type="domain" description="Enoyl reductase (ER)" evidence="12">
    <location>
        <begin position="11"/>
        <end position="351"/>
    </location>
</feature>
<dbReference type="EC" id="1.1.1.2" evidence="9"/>
<dbReference type="InterPro" id="IPR036291">
    <property type="entry name" value="NAD(P)-bd_dom_sf"/>
</dbReference>
<evidence type="ECO:0000256" key="4">
    <source>
        <dbReference type="ARBA" id="ARBA00022553"/>
    </source>
</evidence>
<dbReference type="Proteomes" id="UP000196158">
    <property type="component" value="Unassembled WGS sequence"/>
</dbReference>
<dbReference type="GO" id="GO:0008270">
    <property type="term" value="F:zinc ion binding"/>
    <property type="evidence" value="ECO:0007669"/>
    <property type="project" value="InterPro"/>
</dbReference>
<dbReference type="SUPFAM" id="SSF51735">
    <property type="entry name" value="NAD(P)-binding Rossmann-fold domains"/>
    <property type="match status" value="1"/>
</dbReference>
<evidence type="ECO:0000256" key="8">
    <source>
        <dbReference type="ARBA" id="ARBA00023002"/>
    </source>
</evidence>
<dbReference type="GO" id="GO:0008106">
    <property type="term" value="F:alcohol dehydrogenase (NADP+) activity"/>
    <property type="evidence" value="ECO:0007669"/>
    <property type="project" value="UniProtKB-EC"/>
</dbReference>
<comment type="cofactor">
    <cofactor evidence="1 11">
        <name>Zn(2+)</name>
        <dbReference type="ChEBI" id="CHEBI:29105"/>
    </cofactor>
</comment>
<comment type="catalytic activity">
    <reaction evidence="10">
        <text>a primary alcohol + NADP(+) = an aldehyde + NADPH + H(+)</text>
        <dbReference type="Rhea" id="RHEA:15937"/>
        <dbReference type="ChEBI" id="CHEBI:15378"/>
        <dbReference type="ChEBI" id="CHEBI:15734"/>
        <dbReference type="ChEBI" id="CHEBI:17478"/>
        <dbReference type="ChEBI" id="CHEBI:57783"/>
        <dbReference type="ChEBI" id="CHEBI:58349"/>
        <dbReference type="EC" id="1.1.1.2"/>
    </reaction>
    <physiologicalReaction direction="left-to-right" evidence="10">
        <dbReference type="Rhea" id="RHEA:15938"/>
    </physiologicalReaction>
    <physiologicalReaction direction="right-to-left" evidence="10">
        <dbReference type="Rhea" id="RHEA:15939"/>
    </physiologicalReaction>
</comment>
<evidence type="ECO:0000256" key="6">
    <source>
        <dbReference type="ARBA" id="ARBA00022833"/>
    </source>
</evidence>
<dbReference type="InterPro" id="IPR029752">
    <property type="entry name" value="D-isomer_DH_CS1"/>
</dbReference>